<dbReference type="PANTHER" id="PTHR12001:SF69">
    <property type="entry name" value="ALL TRANS-POLYPRENYL-DIPHOSPHATE SYNTHASE PDSS1"/>
    <property type="match status" value="1"/>
</dbReference>
<comment type="similarity">
    <text evidence="2 6">Belongs to the FPP/GGPP synthase family.</text>
</comment>
<dbReference type="Pfam" id="PF00348">
    <property type="entry name" value="polyprenyl_synt"/>
    <property type="match status" value="1"/>
</dbReference>
<reference evidence="7 8" key="1">
    <citation type="submission" date="2019-07" db="EMBL/GenBank/DDBJ databases">
        <title>Description of 53C-WASEF.</title>
        <authorList>
            <person name="Pitt A."/>
            <person name="Hahn M.W."/>
        </authorList>
    </citation>
    <scope>NUCLEOTIDE SEQUENCE [LARGE SCALE GENOMIC DNA]</scope>
    <source>
        <strain evidence="7 8">53C-WASEF</strain>
    </source>
</reference>
<dbReference type="OrthoDB" id="9805316at2"/>
<comment type="caution">
    <text evidence="7">The sequence shown here is derived from an EMBL/GenBank/DDBJ whole genome shotgun (WGS) entry which is preliminary data.</text>
</comment>
<dbReference type="RefSeq" id="WP_144229560.1">
    <property type="nucleotide sequence ID" value="NZ_CBCRVV010000018.1"/>
</dbReference>
<evidence type="ECO:0000256" key="1">
    <source>
        <dbReference type="ARBA" id="ARBA00001946"/>
    </source>
</evidence>
<comment type="cofactor">
    <cofactor evidence="1">
        <name>Mg(2+)</name>
        <dbReference type="ChEBI" id="CHEBI:18420"/>
    </cofactor>
</comment>
<sequence length="345" mass="38083">MSATTLIPSDPTMVKDFATVFARLKPHMGVLDVFLRGQLESFEPEIREMADYCIDTSGKRIRPALVFLSGWNGSEVPAQELVRVAGVVELVHLATLVHDDIMDEADLRRSRRTASRQYGPEAAVLLGDALFAHALHLAAQFPTTEVCYAVSDSTRKVCAGEIVQTLRRGTTNITREDYFRVIDLKTAELFRISCFLGSKLGGFPSEFVDAASRFGRHLGIAYQIYDDLADFFGQEKQIGKTLGTDLQSGKVTLPLLALLERLPADDRALLVDEILRRREPDLAGRLRQMSELGIFDMVAAEVETELVHAEAALGPHGSLAPVGLLMQLCETLRYQVRNLRAPAGV</sequence>
<dbReference type="EMBL" id="VMBG01000001">
    <property type="protein sequence ID" value="TSJ79217.1"/>
    <property type="molecule type" value="Genomic_DNA"/>
</dbReference>
<evidence type="ECO:0000256" key="5">
    <source>
        <dbReference type="ARBA" id="ARBA00022842"/>
    </source>
</evidence>
<evidence type="ECO:0000313" key="7">
    <source>
        <dbReference type="EMBL" id="TSJ79217.1"/>
    </source>
</evidence>
<dbReference type="GO" id="GO:0004659">
    <property type="term" value="F:prenyltransferase activity"/>
    <property type="evidence" value="ECO:0007669"/>
    <property type="project" value="InterPro"/>
</dbReference>
<dbReference type="InterPro" id="IPR008949">
    <property type="entry name" value="Isoprenoid_synthase_dom_sf"/>
</dbReference>
<gene>
    <name evidence="7" type="ORF">FPL22_07970</name>
</gene>
<keyword evidence="4" id="KW-0479">Metal-binding</keyword>
<keyword evidence="5" id="KW-0460">Magnesium</keyword>
<proteinExistence type="inferred from homology"/>
<dbReference type="AlphaFoldDB" id="A0A556QRE8"/>
<accession>A0A556QRE8</accession>
<dbReference type="SFLD" id="SFLDS00005">
    <property type="entry name" value="Isoprenoid_Synthase_Type_I"/>
    <property type="match status" value="1"/>
</dbReference>
<evidence type="ECO:0000256" key="4">
    <source>
        <dbReference type="ARBA" id="ARBA00022723"/>
    </source>
</evidence>
<dbReference type="GO" id="GO:0008299">
    <property type="term" value="P:isoprenoid biosynthetic process"/>
    <property type="evidence" value="ECO:0007669"/>
    <property type="project" value="InterPro"/>
</dbReference>
<dbReference type="PROSITE" id="PS00444">
    <property type="entry name" value="POLYPRENYL_SYNTHASE_2"/>
    <property type="match status" value="1"/>
</dbReference>
<evidence type="ECO:0000256" key="3">
    <source>
        <dbReference type="ARBA" id="ARBA00022679"/>
    </source>
</evidence>
<dbReference type="Proteomes" id="UP000315648">
    <property type="component" value="Unassembled WGS sequence"/>
</dbReference>
<evidence type="ECO:0000256" key="2">
    <source>
        <dbReference type="ARBA" id="ARBA00006706"/>
    </source>
</evidence>
<dbReference type="SUPFAM" id="SSF48576">
    <property type="entry name" value="Terpenoid synthases"/>
    <property type="match status" value="1"/>
</dbReference>
<name>A0A556QRE8_9BACT</name>
<protein>
    <submittedName>
        <fullName evidence="7">Polyprenyl synthetase family protein</fullName>
    </submittedName>
</protein>
<evidence type="ECO:0000256" key="6">
    <source>
        <dbReference type="RuleBase" id="RU004466"/>
    </source>
</evidence>
<keyword evidence="3 6" id="KW-0808">Transferase</keyword>
<dbReference type="InterPro" id="IPR033749">
    <property type="entry name" value="Polyprenyl_synt_CS"/>
</dbReference>
<dbReference type="InterPro" id="IPR000092">
    <property type="entry name" value="Polyprenyl_synt"/>
</dbReference>
<dbReference type="Gene3D" id="1.10.600.10">
    <property type="entry name" value="Farnesyl Diphosphate Synthase"/>
    <property type="match status" value="1"/>
</dbReference>
<organism evidence="7 8">
    <name type="scientific">Rariglobus hedericola</name>
    <dbReference type="NCBI Taxonomy" id="2597822"/>
    <lineage>
        <taxon>Bacteria</taxon>
        <taxon>Pseudomonadati</taxon>
        <taxon>Verrucomicrobiota</taxon>
        <taxon>Opitutia</taxon>
        <taxon>Opitutales</taxon>
        <taxon>Opitutaceae</taxon>
        <taxon>Rariglobus</taxon>
    </lineage>
</organism>
<dbReference type="PANTHER" id="PTHR12001">
    <property type="entry name" value="GERANYLGERANYL PYROPHOSPHATE SYNTHASE"/>
    <property type="match status" value="1"/>
</dbReference>
<evidence type="ECO:0000313" key="8">
    <source>
        <dbReference type="Proteomes" id="UP000315648"/>
    </source>
</evidence>
<dbReference type="CDD" id="cd00685">
    <property type="entry name" value="Trans_IPPS_HT"/>
    <property type="match status" value="1"/>
</dbReference>
<dbReference type="GO" id="GO:0046872">
    <property type="term" value="F:metal ion binding"/>
    <property type="evidence" value="ECO:0007669"/>
    <property type="project" value="UniProtKB-KW"/>
</dbReference>
<keyword evidence="8" id="KW-1185">Reference proteome</keyword>